<proteinExistence type="predicted"/>
<evidence type="ECO:0000313" key="2">
    <source>
        <dbReference type="EMBL" id="KAK2021318.1"/>
    </source>
</evidence>
<dbReference type="EMBL" id="MU843116">
    <property type="protein sequence ID" value="KAK2021318.1"/>
    <property type="molecule type" value="Genomic_DNA"/>
</dbReference>
<keyword evidence="3" id="KW-1185">Reference proteome</keyword>
<evidence type="ECO:0000313" key="3">
    <source>
        <dbReference type="Proteomes" id="UP001232148"/>
    </source>
</evidence>
<comment type="caution">
    <text evidence="2">The sequence shown here is derived from an EMBL/GenBank/DDBJ whole genome shotgun (WGS) entry which is preliminary data.</text>
</comment>
<reference evidence="2" key="1">
    <citation type="submission" date="2021-06" db="EMBL/GenBank/DDBJ databases">
        <title>Comparative genomics, transcriptomics and evolutionary studies reveal genomic signatures of adaptation to plant cell wall in hemibiotrophic fungi.</title>
        <authorList>
            <consortium name="DOE Joint Genome Institute"/>
            <person name="Baroncelli R."/>
            <person name="Diaz J.F."/>
            <person name="Benocci T."/>
            <person name="Peng M."/>
            <person name="Battaglia E."/>
            <person name="Haridas S."/>
            <person name="Andreopoulos W."/>
            <person name="Labutti K."/>
            <person name="Pangilinan J."/>
            <person name="Floch G.L."/>
            <person name="Makela M.R."/>
            <person name="Henrissat B."/>
            <person name="Grigoriev I.V."/>
            <person name="Crouch J.A."/>
            <person name="De Vries R.P."/>
            <person name="Sukno S.A."/>
            <person name="Thon M.R."/>
        </authorList>
    </citation>
    <scope>NUCLEOTIDE SEQUENCE</scope>
    <source>
        <strain evidence="2">MAFF235873</strain>
    </source>
</reference>
<feature type="transmembrane region" description="Helical" evidence="1">
    <location>
        <begin position="24"/>
        <end position="45"/>
    </location>
</feature>
<dbReference type="Proteomes" id="UP001232148">
    <property type="component" value="Unassembled WGS sequence"/>
</dbReference>
<organism evidence="2 3">
    <name type="scientific">Colletotrichum zoysiae</name>
    <dbReference type="NCBI Taxonomy" id="1216348"/>
    <lineage>
        <taxon>Eukaryota</taxon>
        <taxon>Fungi</taxon>
        <taxon>Dikarya</taxon>
        <taxon>Ascomycota</taxon>
        <taxon>Pezizomycotina</taxon>
        <taxon>Sordariomycetes</taxon>
        <taxon>Hypocreomycetidae</taxon>
        <taxon>Glomerellales</taxon>
        <taxon>Glomerellaceae</taxon>
        <taxon>Colletotrichum</taxon>
        <taxon>Colletotrichum graminicola species complex</taxon>
    </lineage>
</organism>
<feature type="transmembrane region" description="Helical" evidence="1">
    <location>
        <begin position="90"/>
        <end position="115"/>
    </location>
</feature>
<gene>
    <name evidence="2" type="ORF">LX32DRAFT_261231</name>
</gene>
<evidence type="ECO:0000256" key="1">
    <source>
        <dbReference type="SAM" id="Phobius"/>
    </source>
</evidence>
<name>A0AAD9H2Q1_9PEZI</name>
<protein>
    <submittedName>
        <fullName evidence="2">Uncharacterized protein</fullName>
    </submittedName>
</protein>
<feature type="transmembrane region" description="Helical" evidence="1">
    <location>
        <begin position="66"/>
        <end position="84"/>
    </location>
</feature>
<accession>A0AAD9H2Q1</accession>
<sequence length="214" mass="24441">MLLPRFILFHYCYCYCYSHSRGGGGVVVHGAFFFLFSFFLFCMAWHGMAKMGGFRDGKGSFRRERLNVGRVFVCGGLFFFSFFFSSPSSLLWIFICLFLIPPAPLVHPAFCRLYLDEQRHPSRWLHHHHHHHPPPPPPPPHTHTISAALMGSVVFTQKSQLHLVLSFREPASPAAGRRGRGGFTWGPNRSLLLLLLSLFFVLGENWGGELDDHR</sequence>
<keyword evidence="1" id="KW-0812">Transmembrane</keyword>
<dbReference type="AlphaFoldDB" id="A0AAD9H2Q1"/>
<keyword evidence="1" id="KW-1133">Transmembrane helix</keyword>
<keyword evidence="1" id="KW-0472">Membrane</keyword>